<evidence type="ECO:0000313" key="1">
    <source>
        <dbReference type="EMBL" id="DAF46794.1"/>
    </source>
</evidence>
<name>A0A8S5S7X4_9CAUD</name>
<organism evidence="1">
    <name type="scientific">Siphoviridae sp. ctj0M16</name>
    <dbReference type="NCBI Taxonomy" id="2827918"/>
    <lineage>
        <taxon>Viruses</taxon>
        <taxon>Duplodnaviria</taxon>
        <taxon>Heunggongvirae</taxon>
        <taxon>Uroviricota</taxon>
        <taxon>Caudoviricetes</taxon>
    </lineage>
</organism>
<accession>A0A8S5S7X4</accession>
<sequence length="191" mass="20769">MTSLMDKARANYHTTDKLSIANLTDLMTKPAVNGPLSITYPNWTKASGWSADVHVTVPVFEGVPICATVEIKDIASTASNQGACLLFTYKDKNMNNLSYWDVDSNGDYKIANDQPIQGQGDDFSGKNGLRSAQRVFNSSNLKNVAYIEISIGNNISTTYSFRNLVVSYYEPYSVQNLIAGGQSSPTGSSSK</sequence>
<protein>
    <submittedName>
        <fullName evidence="1">Uncharacterized protein</fullName>
    </submittedName>
</protein>
<dbReference type="EMBL" id="BK032544">
    <property type="protein sequence ID" value="DAF46794.1"/>
    <property type="molecule type" value="Genomic_DNA"/>
</dbReference>
<reference evidence="1" key="1">
    <citation type="journal article" date="2021" name="Proc. Natl. Acad. Sci. U.S.A.">
        <title>A Catalog of Tens of Thousands of Viruses from Human Metagenomes Reveals Hidden Associations with Chronic Diseases.</title>
        <authorList>
            <person name="Tisza M.J."/>
            <person name="Buck C.B."/>
        </authorList>
    </citation>
    <scope>NUCLEOTIDE SEQUENCE</scope>
    <source>
        <strain evidence="1">Ctj0M16</strain>
    </source>
</reference>
<proteinExistence type="predicted"/>